<dbReference type="GO" id="GO:0005634">
    <property type="term" value="C:nucleus"/>
    <property type="evidence" value="ECO:0007669"/>
    <property type="project" value="TreeGrafter"/>
</dbReference>
<sequence length="277" mass="31336">FSIRERGTPLSDMTMVHFQAAWAPQCSQMNDVMDELAKENKHTMFVKGGQKIDRLDGAHAPELTNKVQRLSVSLGGLGGPGAEPPKEDLNERLKRLINAAPCMLFMKGSPQEPRCGFSRQIVALFKDHAIQYSSFDILSDEEVRGGLKTFSNWPTYPQVYFNGELVGGLDIVKVSNVKHTFSPTHFIFQKSEASELKSTINRSPVMLFMKGNKEVHVFLHVNIVFFVYLPLTNFQVRQGLKTYSNWPTYPQLYVKGELIGGLDIVKVRIYFVSHLRP</sequence>
<dbReference type="Pfam" id="PF00462">
    <property type="entry name" value="Glutaredoxin"/>
    <property type="match status" value="2"/>
</dbReference>
<evidence type="ECO:0000259" key="4">
    <source>
        <dbReference type="Pfam" id="PF00462"/>
    </source>
</evidence>
<dbReference type="InterPro" id="IPR002109">
    <property type="entry name" value="Glutaredoxin"/>
</dbReference>
<dbReference type="STRING" id="62062.ENSHHUP00000036599"/>
<dbReference type="GO" id="GO:0005829">
    <property type="term" value="C:cytosol"/>
    <property type="evidence" value="ECO:0007669"/>
    <property type="project" value="TreeGrafter"/>
</dbReference>
<evidence type="ECO:0000256" key="3">
    <source>
        <dbReference type="ARBA" id="ARBA00023014"/>
    </source>
</evidence>
<dbReference type="Ensembl" id="ENSHHUT00000038059.1">
    <property type="protein sequence ID" value="ENSHHUP00000036599.1"/>
    <property type="gene ID" value="ENSHHUG00000022958.1"/>
</dbReference>
<dbReference type="FunFam" id="3.40.30.10:FF:000012">
    <property type="entry name" value="Monothiol glutaredoxin"/>
    <property type="match status" value="1"/>
</dbReference>
<reference evidence="5" key="3">
    <citation type="submission" date="2025-09" db="UniProtKB">
        <authorList>
            <consortium name="Ensembl"/>
        </authorList>
    </citation>
    <scope>IDENTIFICATION</scope>
</reference>
<dbReference type="GeneTree" id="ENSGT00550000075030"/>
<keyword evidence="3" id="KW-0411">Iron-sulfur</keyword>
<dbReference type="InterPro" id="IPR033658">
    <property type="entry name" value="GRX_PICOT-like"/>
</dbReference>
<feature type="domain" description="Glutaredoxin" evidence="4">
    <location>
        <begin position="234"/>
        <end position="259"/>
    </location>
</feature>
<dbReference type="PANTHER" id="PTHR10293">
    <property type="entry name" value="GLUTAREDOXIN FAMILY MEMBER"/>
    <property type="match status" value="1"/>
</dbReference>
<dbReference type="CDD" id="cd03028">
    <property type="entry name" value="GRX_PICOT_like"/>
    <property type="match status" value="1"/>
</dbReference>
<evidence type="ECO:0000313" key="5">
    <source>
        <dbReference type="Ensembl" id="ENSHHUP00000036599.1"/>
    </source>
</evidence>
<dbReference type="AlphaFoldDB" id="A0A4W5MFQ4"/>
<evidence type="ECO:0000256" key="2">
    <source>
        <dbReference type="ARBA" id="ARBA00023004"/>
    </source>
</evidence>
<keyword evidence="1" id="KW-0479">Metal-binding</keyword>
<feature type="domain" description="Glutaredoxin" evidence="4">
    <location>
        <begin position="103"/>
        <end position="166"/>
    </location>
</feature>
<evidence type="ECO:0000313" key="6">
    <source>
        <dbReference type="Proteomes" id="UP000314982"/>
    </source>
</evidence>
<dbReference type="CDD" id="cd02066">
    <property type="entry name" value="GRX_family"/>
    <property type="match status" value="1"/>
</dbReference>
<dbReference type="SUPFAM" id="SSF52833">
    <property type="entry name" value="Thioredoxin-like"/>
    <property type="match status" value="3"/>
</dbReference>
<keyword evidence="6" id="KW-1185">Reference proteome</keyword>
<dbReference type="GO" id="GO:0006879">
    <property type="term" value="P:intracellular iron ion homeostasis"/>
    <property type="evidence" value="ECO:0007669"/>
    <property type="project" value="TreeGrafter"/>
</dbReference>
<dbReference type="GO" id="GO:0051536">
    <property type="term" value="F:iron-sulfur cluster binding"/>
    <property type="evidence" value="ECO:0007669"/>
    <property type="project" value="UniProtKB-KW"/>
</dbReference>
<dbReference type="Proteomes" id="UP000314982">
    <property type="component" value="Unassembled WGS sequence"/>
</dbReference>
<dbReference type="Gene3D" id="3.40.30.10">
    <property type="entry name" value="Glutaredoxin"/>
    <property type="match status" value="2"/>
</dbReference>
<protein>
    <submittedName>
        <fullName evidence="5">Glutaredoxin 3</fullName>
    </submittedName>
</protein>
<organism evidence="5 6">
    <name type="scientific">Hucho hucho</name>
    <name type="common">huchen</name>
    <dbReference type="NCBI Taxonomy" id="62062"/>
    <lineage>
        <taxon>Eukaryota</taxon>
        <taxon>Metazoa</taxon>
        <taxon>Chordata</taxon>
        <taxon>Craniata</taxon>
        <taxon>Vertebrata</taxon>
        <taxon>Euteleostomi</taxon>
        <taxon>Actinopterygii</taxon>
        <taxon>Neopterygii</taxon>
        <taxon>Teleostei</taxon>
        <taxon>Protacanthopterygii</taxon>
        <taxon>Salmoniformes</taxon>
        <taxon>Salmonidae</taxon>
        <taxon>Salmoninae</taxon>
        <taxon>Hucho</taxon>
    </lineage>
</organism>
<dbReference type="PROSITE" id="PS51354">
    <property type="entry name" value="GLUTAREDOXIN_2"/>
    <property type="match status" value="2"/>
</dbReference>
<dbReference type="InterPro" id="IPR004480">
    <property type="entry name" value="Monothiol_GRX-rel"/>
</dbReference>
<proteinExistence type="predicted"/>
<evidence type="ECO:0000256" key="1">
    <source>
        <dbReference type="ARBA" id="ARBA00022723"/>
    </source>
</evidence>
<dbReference type="PANTHER" id="PTHR10293:SF73">
    <property type="entry name" value="GLUTAREDOXIN-3"/>
    <property type="match status" value="1"/>
</dbReference>
<dbReference type="InterPro" id="IPR036249">
    <property type="entry name" value="Thioredoxin-like_sf"/>
</dbReference>
<accession>A0A4W5MFQ4</accession>
<dbReference type="GO" id="GO:0046872">
    <property type="term" value="F:metal ion binding"/>
    <property type="evidence" value="ECO:0007669"/>
    <property type="project" value="UniProtKB-KW"/>
</dbReference>
<name>A0A4W5MFQ4_9TELE</name>
<reference evidence="5" key="2">
    <citation type="submission" date="2025-08" db="UniProtKB">
        <authorList>
            <consortium name="Ensembl"/>
        </authorList>
    </citation>
    <scope>IDENTIFICATION</scope>
</reference>
<reference evidence="6" key="1">
    <citation type="submission" date="2018-06" db="EMBL/GenBank/DDBJ databases">
        <title>Genome assembly of Danube salmon.</title>
        <authorList>
            <person name="Macqueen D.J."/>
            <person name="Gundappa M.K."/>
        </authorList>
    </citation>
    <scope>NUCLEOTIDE SEQUENCE [LARGE SCALE GENOMIC DNA]</scope>
</reference>
<keyword evidence="2" id="KW-0408">Iron</keyword>